<dbReference type="SUPFAM" id="SSF56655">
    <property type="entry name" value="Carbohydrate phosphatase"/>
    <property type="match status" value="1"/>
</dbReference>
<feature type="binding site" evidence="7">
    <location>
        <position position="224"/>
    </location>
    <ligand>
        <name>Mg(2+)</name>
        <dbReference type="ChEBI" id="CHEBI:18420"/>
        <label>1</label>
        <note>catalytic</note>
    </ligand>
</feature>
<feature type="binding site" evidence="6">
    <location>
        <begin position="93"/>
        <end position="96"/>
    </location>
    <ligand>
        <name>substrate</name>
    </ligand>
</feature>
<protein>
    <recommendedName>
        <fullName evidence="6">3'(2'),5'-bisphosphate nucleotidase CysQ</fullName>
        <ecNumber evidence="6">3.1.3.7</ecNumber>
    </recommendedName>
    <alternativeName>
        <fullName evidence="6">3'(2'),5-bisphosphonucleoside 3'(2')-phosphohydrolase</fullName>
    </alternativeName>
    <alternativeName>
        <fullName evidence="6">3'-phosphoadenosine 5'-phosphate phosphatase</fullName>
        <shortName evidence="6">PAP phosphatase</shortName>
    </alternativeName>
</protein>
<sequence length="284" mass="30957">MSAPLTREQIAALAALARRAGAAIVDIYRSDNWQLSHKTDDSPITAADLAAHRIIVDGLQQLFPQLPVLSEESEPVSDQQRRSWPRYWLVDPLDGTKEFLAKSGEFTVNIALIEQCQAVFGTVYLPLGDELYQGGEQYGSWAQIAGQQQPLRTRPAPSGCAAAPLVVTASSRHSAAAAERIRAALAARFTTVVRQPLGSSLKLCRIAAGQVDCYPRYGRTGEWDIAAGHAILRGAGGEVLDRRGEPLRYSKKTPYNGAFIAVGDPSLPWWSWLPQPTAKTPSRR</sequence>
<dbReference type="PANTHER" id="PTHR43028:SF5">
    <property type="entry name" value="3'(2'),5'-BISPHOSPHATE NUCLEOTIDASE 1"/>
    <property type="match status" value="1"/>
</dbReference>
<name>A0A4Y8UGF2_9GAMM</name>
<feature type="binding site" evidence="6">
    <location>
        <position position="71"/>
    </location>
    <ligand>
        <name>Mg(2+)</name>
        <dbReference type="ChEBI" id="CHEBI:18420"/>
        <label>1</label>
    </ligand>
</feature>
<dbReference type="Gene3D" id="3.40.190.80">
    <property type="match status" value="1"/>
</dbReference>
<organism evidence="8 9">
    <name type="scientific">Gammaproteobacteria bacterium LSUCC0057</name>
    <dbReference type="NCBI Taxonomy" id="2559237"/>
    <lineage>
        <taxon>Bacteria</taxon>
        <taxon>Pseudomonadati</taxon>
        <taxon>Pseudomonadota</taxon>
        <taxon>Gammaproteobacteria</taxon>
        <taxon>Cellvibrionales</taxon>
        <taxon>Porticoccaceae</taxon>
        <taxon>SAR92 clade</taxon>
    </lineage>
</organism>
<dbReference type="InterPro" id="IPR020550">
    <property type="entry name" value="Inositol_monophosphatase_CS"/>
</dbReference>
<dbReference type="GO" id="GO:0008441">
    <property type="term" value="F:3'(2'),5'-bisphosphate nucleotidase activity"/>
    <property type="evidence" value="ECO:0007669"/>
    <property type="project" value="UniProtKB-UniRule"/>
</dbReference>
<comment type="catalytic activity">
    <reaction evidence="6">
        <text>adenosine 3',5'-bisphosphate + H2O = AMP + phosphate</text>
        <dbReference type="Rhea" id="RHEA:10040"/>
        <dbReference type="ChEBI" id="CHEBI:15377"/>
        <dbReference type="ChEBI" id="CHEBI:43474"/>
        <dbReference type="ChEBI" id="CHEBI:58343"/>
        <dbReference type="ChEBI" id="CHEBI:456215"/>
        <dbReference type="EC" id="3.1.3.7"/>
    </reaction>
</comment>
<keyword evidence="6 7" id="KW-0460">Magnesium</keyword>
<feature type="binding site" evidence="6">
    <location>
        <position position="91"/>
    </location>
    <ligand>
        <name>Mg(2+)</name>
        <dbReference type="ChEBI" id="CHEBI:18420"/>
        <label>2</label>
    </ligand>
</feature>
<evidence type="ECO:0000256" key="4">
    <source>
        <dbReference type="ARBA" id="ARBA00022801"/>
    </source>
</evidence>
<dbReference type="EMBL" id="SPIA01000003">
    <property type="protein sequence ID" value="TFH67452.1"/>
    <property type="molecule type" value="Genomic_DNA"/>
</dbReference>
<dbReference type="OrthoDB" id="9785695at2"/>
<evidence type="ECO:0000313" key="8">
    <source>
        <dbReference type="EMBL" id="TFH67452.1"/>
    </source>
</evidence>
<dbReference type="GO" id="GO:0046854">
    <property type="term" value="P:phosphatidylinositol phosphate biosynthetic process"/>
    <property type="evidence" value="ECO:0007669"/>
    <property type="project" value="InterPro"/>
</dbReference>
<dbReference type="InterPro" id="IPR050725">
    <property type="entry name" value="CysQ/Inositol_MonoPase"/>
</dbReference>
<feature type="binding site" evidence="7">
    <location>
        <position position="91"/>
    </location>
    <ligand>
        <name>Mg(2+)</name>
        <dbReference type="ChEBI" id="CHEBI:18420"/>
        <label>1</label>
        <note>catalytic</note>
    </ligand>
</feature>
<dbReference type="AlphaFoldDB" id="A0A4Y8UGF2"/>
<evidence type="ECO:0000256" key="6">
    <source>
        <dbReference type="HAMAP-Rule" id="MF_02095"/>
    </source>
</evidence>
<proteinExistence type="inferred from homology"/>
<keyword evidence="3 6" id="KW-0997">Cell inner membrane</keyword>
<keyword evidence="2 6" id="KW-1003">Cell membrane</keyword>
<accession>A0A4Y8UGF2</accession>
<evidence type="ECO:0000256" key="5">
    <source>
        <dbReference type="ARBA" id="ARBA00023136"/>
    </source>
</evidence>
<dbReference type="Proteomes" id="UP000298133">
    <property type="component" value="Unassembled WGS sequence"/>
</dbReference>
<dbReference type="PANTHER" id="PTHR43028">
    <property type="entry name" value="3'(2'),5'-BISPHOSPHATE NUCLEOTIDASE 1"/>
    <property type="match status" value="1"/>
</dbReference>
<dbReference type="Gene3D" id="3.30.540.10">
    <property type="entry name" value="Fructose-1,6-Bisphosphatase, subunit A, domain 1"/>
    <property type="match status" value="1"/>
</dbReference>
<feature type="binding site" evidence="6">
    <location>
        <position position="94"/>
    </location>
    <ligand>
        <name>Mg(2+)</name>
        <dbReference type="ChEBI" id="CHEBI:18420"/>
        <label>2</label>
    </ligand>
</feature>
<comment type="subcellular location">
    <subcellularLocation>
        <location evidence="6">Cell inner membrane</location>
        <topology evidence="6">Peripheral membrane protein</topology>
        <orientation evidence="6">Cytoplasmic side</orientation>
    </subcellularLocation>
</comment>
<dbReference type="InterPro" id="IPR000760">
    <property type="entry name" value="Inositol_monophosphatase-like"/>
</dbReference>
<dbReference type="PROSITE" id="PS00630">
    <property type="entry name" value="IMP_2"/>
    <property type="match status" value="1"/>
</dbReference>
<dbReference type="GO" id="GO:0000103">
    <property type="term" value="P:sulfate assimilation"/>
    <property type="evidence" value="ECO:0007669"/>
    <property type="project" value="TreeGrafter"/>
</dbReference>
<dbReference type="HAMAP" id="MF_02095">
    <property type="entry name" value="CysQ"/>
    <property type="match status" value="1"/>
</dbReference>
<feature type="binding site" evidence="6">
    <location>
        <position position="224"/>
    </location>
    <ligand>
        <name>Mg(2+)</name>
        <dbReference type="ChEBI" id="CHEBI:18420"/>
        <label>2</label>
    </ligand>
</feature>
<evidence type="ECO:0000313" key="9">
    <source>
        <dbReference type="Proteomes" id="UP000298133"/>
    </source>
</evidence>
<dbReference type="CDD" id="cd01638">
    <property type="entry name" value="CysQ"/>
    <property type="match status" value="1"/>
</dbReference>
<keyword evidence="9" id="KW-1185">Reference proteome</keyword>
<gene>
    <name evidence="6 8" type="primary">cysQ</name>
    <name evidence="8" type="ORF">E3W66_08155</name>
</gene>
<comment type="cofactor">
    <cofactor evidence="6 7">
        <name>Mg(2+)</name>
        <dbReference type="ChEBI" id="CHEBI:18420"/>
    </cofactor>
</comment>
<dbReference type="NCBIfam" id="TIGR01331">
    <property type="entry name" value="bisphos_cysQ"/>
    <property type="match status" value="1"/>
</dbReference>
<keyword evidence="5 6" id="KW-0472">Membrane</keyword>
<evidence type="ECO:0000256" key="3">
    <source>
        <dbReference type="ARBA" id="ARBA00022519"/>
    </source>
</evidence>
<feature type="binding site" evidence="6">
    <location>
        <position position="93"/>
    </location>
    <ligand>
        <name>Mg(2+)</name>
        <dbReference type="ChEBI" id="CHEBI:18420"/>
        <label>1</label>
    </ligand>
</feature>
<feature type="binding site" evidence="7">
    <location>
        <position position="94"/>
    </location>
    <ligand>
        <name>Mg(2+)</name>
        <dbReference type="ChEBI" id="CHEBI:18420"/>
        <label>1</label>
        <note>catalytic</note>
    </ligand>
</feature>
<dbReference type="GO" id="GO:0050427">
    <property type="term" value="P:3'-phosphoadenosine 5'-phosphosulfate metabolic process"/>
    <property type="evidence" value="ECO:0007669"/>
    <property type="project" value="TreeGrafter"/>
</dbReference>
<dbReference type="Pfam" id="PF00459">
    <property type="entry name" value="Inositol_P"/>
    <property type="match status" value="1"/>
</dbReference>
<evidence type="ECO:0000256" key="7">
    <source>
        <dbReference type="PIRSR" id="PIRSR600760-2"/>
    </source>
</evidence>
<evidence type="ECO:0000256" key="2">
    <source>
        <dbReference type="ARBA" id="ARBA00022475"/>
    </source>
</evidence>
<feature type="binding site" evidence="6">
    <location>
        <position position="224"/>
    </location>
    <ligand>
        <name>substrate</name>
    </ligand>
</feature>
<comment type="caution">
    <text evidence="8">The sequence shown here is derived from an EMBL/GenBank/DDBJ whole genome shotgun (WGS) entry which is preliminary data.</text>
</comment>
<dbReference type="PRINTS" id="PR00377">
    <property type="entry name" value="IMPHPHTASES"/>
</dbReference>
<feature type="binding site" evidence="7">
    <location>
        <position position="93"/>
    </location>
    <ligand>
        <name>Mg(2+)</name>
        <dbReference type="ChEBI" id="CHEBI:18420"/>
        <label>2</label>
    </ligand>
</feature>
<feature type="binding site" evidence="7">
    <location>
        <position position="71"/>
    </location>
    <ligand>
        <name>Mg(2+)</name>
        <dbReference type="ChEBI" id="CHEBI:18420"/>
        <label>1</label>
        <note>catalytic</note>
    </ligand>
</feature>
<dbReference type="InterPro" id="IPR006240">
    <property type="entry name" value="CysQ"/>
</dbReference>
<comment type="similarity">
    <text evidence="1 6">Belongs to the inositol monophosphatase superfamily. CysQ family.</text>
</comment>
<keyword evidence="6 7" id="KW-0479">Metal-binding</keyword>
<evidence type="ECO:0000256" key="1">
    <source>
        <dbReference type="ARBA" id="ARBA00005289"/>
    </source>
</evidence>
<dbReference type="EC" id="3.1.3.7" evidence="6"/>
<dbReference type="GO" id="GO:0000287">
    <property type="term" value="F:magnesium ion binding"/>
    <property type="evidence" value="ECO:0007669"/>
    <property type="project" value="UniProtKB-UniRule"/>
</dbReference>
<keyword evidence="4 6" id="KW-0378">Hydrolase</keyword>
<dbReference type="GO" id="GO:0005886">
    <property type="term" value="C:plasma membrane"/>
    <property type="evidence" value="ECO:0007669"/>
    <property type="project" value="UniProtKB-SubCell"/>
</dbReference>
<feature type="binding site" evidence="6">
    <location>
        <position position="71"/>
    </location>
    <ligand>
        <name>substrate</name>
    </ligand>
</feature>
<feature type="binding site" evidence="6">
    <location>
        <position position="91"/>
    </location>
    <ligand>
        <name>Mg(2+)</name>
        <dbReference type="ChEBI" id="CHEBI:18420"/>
        <label>1</label>
    </ligand>
</feature>
<comment type="function">
    <text evidence="6">Converts adenosine-3',5'-bisphosphate (PAP) to AMP.</text>
</comment>
<reference evidence="8 9" key="1">
    <citation type="submission" date="2019-03" db="EMBL/GenBank/DDBJ databases">
        <title>Draft genome of Gammaproteobacteria bacterium LSUCC0057, a member of the SAR92 clade.</title>
        <authorList>
            <person name="Lanclos V.C."/>
            <person name="Doiron C."/>
            <person name="Henson M.W."/>
            <person name="Thrash J.C."/>
        </authorList>
    </citation>
    <scope>NUCLEOTIDE SEQUENCE [LARGE SCALE GENOMIC DNA]</scope>
    <source>
        <strain evidence="8 9">LSUCC0057</strain>
    </source>
</reference>